<dbReference type="EMBL" id="LT629766">
    <property type="protein sequence ID" value="SDS71617.1"/>
    <property type="molecule type" value="Genomic_DNA"/>
</dbReference>
<sequence>MTWEFQTTIADDIHRIVDTDGRGAWGVVHNDFDVDDPRVLALAEVALPNGVRSLLVVPASPGGLVLDVVRAYQGLTEAELCTLFLGIIEALQTCTRPEDRLTLSAFALDADGRPVTIPGVSASMATTPRRAVGEMIYHAVYGRPWAEVLLPVDLALTESSAALRSLVNDLLDDTASDIGLNSVLAEAADSLRTLDRPAALPLVPAESATAPEAALTARLRVASGLRPSRETTEAVGSTPGSPAPSLHSGGVSPLRAGARNSRRYRRGRRQPDGRRRLLNTGNSLWTRLRGSELRRMFGRSTLLIGVAVSLTLLGGIIVWASLSNYAGVRGEGASAAQDADSSPEPTQDLSVEEVTGILEELCRSRAKALGDGDAAALQALTVPESAAAAADELTDPAAFADSDYSIGVEDVEIVAIDDDGVVASALMHSSAGSGGALQEFAAHTVEFELQRVEGRWLVAEVREVASP</sequence>
<evidence type="ECO:0000313" key="3">
    <source>
        <dbReference type="EMBL" id="SDS71617.1"/>
    </source>
</evidence>
<keyword evidence="2" id="KW-0472">Membrane</keyword>
<evidence type="ECO:0000313" key="4">
    <source>
        <dbReference type="Proteomes" id="UP000199597"/>
    </source>
</evidence>
<proteinExistence type="predicted"/>
<keyword evidence="4" id="KW-1185">Reference proteome</keyword>
<dbReference type="Proteomes" id="UP000199597">
    <property type="component" value="Chromosome I"/>
</dbReference>
<dbReference type="OrthoDB" id="4806749at2"/>
<organism evidence="3 4">
    <name type="scientific">Brevibacterium siliguriense</name>
    <dbReference type="NCBI Taxonomy" id="1136497"/>
    <lineage>
        <taxon>Bacteria</taxon>
        <taxon>Bacillati</taxon>
        <taxon>Actinomycetota</taxon>
        <taxon>Actinomycetes</taxon>
        <taxon>Micrococcales</taxon>
        <taxon>Brevibacteriaceae</taxon>
        <taxon>Brevibacterium</taxon>
    </lineage>
</organism>
<feature type="region of interest" description="Disordered" evidence="1">
    <location>
        <begin position="226"/>
        <end position="278"/>
    </location>
</feature>
<evidence type="ECO:0000256" key="1">
    <source>
        <dbReference type="SAM" id="MobiDB-lite"/>
    </source>
</evidence>
<dbReference type="AlphaFoldDB" id="A0A1H1UGJ1"/>
<reference evidence="4" key="1">
    <citation type="submission" date="2016-10" db="EMBL/GenBank/DDBJ databases">
        <authorList>
            <person name="Varghese N."/>
            <person name="Submissions S."/>
        </authorList>
    </citation>
    <scope>NUCLEOTIDE SEQUENCE [LARGE SCALE GENOMIC DNA]</scope>
    <source>
        <strain evidence="4">DSM 23676</strain>
    </source>
</reference>
<protein>
    <submittedName>
        <fullName evidence="3">Uncharacterized protein</fullName>
    </submittedName>
</protein>
<name>A0A1H1UGJ1_9MICO</name>
<evidence type="ECO:0000256" key="2">
    <source>
        <dbReference type="SAM" id="Phobius"/>
    </source>
</evidence>
<dbReference type="STRING" id="1136497.SAMN04489752_2337"/>
<gene>
    <name evidence="3" type="ORF">SAMN04489752_2337</name>
</gene>
<accession>A0A1H1UGJ1</accession>
<dbReference type="RefSeq" id="WP_092013956.1">
    <property type="nucleotide sequence ID" value="NZ_LT629766.1"/>
</dbReference>
<feature type="transmembrane region" description="Helical" evidence="2">
    <location>
        <begin position="302"/>
        <end position="322"/>
    </location>
</feature>
<keyword evidence="2" id="KW-1133">Transmembrane helix</keyword>
<keyword evidence="2" id="KW-0812">Transmembrane</keyword>